<feature type="compositionally biased region" description="Polar residues" evidence="1">
    <location>
        <begin position="77"/>
        <end position="114"/>
    </location>
</feature>
<gene>
    <name evidence="2" type="ORF">KVV02_001631</name>
</gene>
<feature type="region of interest" description="Disordered" evidence="1">
    <location>
        <begin position="60"/>
        <end position="156"/>
    </location>
</feature>
<name>A0A9P8D087_MORAP</name>
<evidence type="ECO:0000256" key="1">
    <source>
        <dbReference type="SAM" id="MobiDB-lite"/>
    </source>
</evidence>
<proteinExistence type="predicted"/>
<dbReference type="AlphaFoldDB" id="A0A9P8D087"/>
<feature type="region of interest" description="Disordered" evidence="1">
    <location>
        <begin position="1"/>
        <end position="34"/>
    </location>
</feature>
<comment type="caution">
    <text evidence="2">The sequence shown here is derived from an EMBL/GenBank/DDBJ whole genome shotgun (WGS) entry which is preliminary data.</text>
</comment>
<organism evidence="2 3">
    <name type="scientific">Mortierella alpina</name>
    <name type="common">Oleaginous fungus</name>
    <name type="synonym">Mortierella renispora</name>
    <dbReference type="NCBI Taxonomy" id="64518"/>
    <lineage>
        <taxon>Eukaryota</taxon>
        <taxon>Fungi</taxon>
        <taxon>Fungi incertae sedis</taxon>
        <taxon>Mucoromycota</taxon>
        <taxon>Mortierellomycotina</taxon>
        <taxon>Mortierellomycetes</taxon>
        <taxon>Mortierellales</taxon>
        <taxon>Mortierellaceae</taxon>
        <taxon>Mortierella</taxon>
    </lineage>
</organism>
<evidence type="ECO:0000313" key="2">
    <source>
        <dbReference type="EMBL" id="KAG9326452.1"/>
    </source>
</evidence>
<reference evidence="2" key="1">
    <citation type="submission" date="2021-07" db="EMBL/GenBank/DDBJ databases">
        <title>Draft genome of Mortierella alpina, strain LL118, isolated from an aspen leaf litter sample.</title>
        <authorList>
            <person name="Yang S."/>
            <person name="Vinatzer B.A."/>
        </authorList>
    </citation>
    <scope>NUCLEOTIDE SEQUENCE</scope>
    <source>
        <strain evidence="2">LL118</strain>
    </source>
</reference>
<dbReference type="Proteomes" id="UP000717515">
    <property type="component" value="Unassembled WGS sequence"/>
</dbReference>
<evidence type="ECO:0000313" key="3">
    <source>
        <dbReference type="Proteomes" id="UP000717515"/>
    </source>
</evidence>
<sequence>MNPNNHPDNINRTTNNNSWAPTGTNDAAHPAGATGSLTDTLKGYVGVAMAKGQEAFEQAKVLGHKAQEQLNHAMATDQAQDPNQSHYNQQPQQNSSTMSGHLNNNHPTSGNFHSNADADAFGDVNQFNANAAKPVGNNAGHNAAGNLGSKTSQGGI</sequence>
<accession>A0A9P8D087</accession>
<protein>
    <submittedName>
        <fullName evidence="2">Uncharacterized protein</fullName>
    </submittedName>
</protein>
<feature type="compositionally biased region" description="Low complexity" evidence="1">
    <location>
        <begin position="136"/>
        <end position="148"/>
    </location>
</feature>
<feature type="compositionally biased region" description="Polar residues" evidence="1">
    <location>
        <begin position="1"/>
        <end position="25"/>
    </location>
</feature>
<dbReference type="EMBL" id="JAIFTL010000019">
    <property type="protein sequence ID" value="KAG9326452.1"/>
    <property type="molecule type" value="Genomic_DNA"/>
</dbReference>